<dbReference type="AlphaFoldDB" id="A0A009QIF3"/>
<name>A0A009QIF3_ACIBA</name>
<gene>
    <name evidence="1" type="ORF">J506_2245</name>
</gene>
<evidence type="ECO:0000313" key="2">
    <source>
        <dbReference type="Proteomes" id="UP000021108"/>
    </source>
</evidence>
<proteinExistence type="predicted"/>
<sequence>MVEMYIKQSFCDAKNTASFLKTSVLQCYNLILLDLYSR</sequence>
<accession>A0A009QIF3</accession>
<dbReference type="PATRIC" id="fig|1310607.3.peg.2175"/>
<dbReference type="Proteomes" id="UP000021108">
    <property type="component" value="Unassembled WGS sequence"/>
</dbReference>
<evidence type="ECO:0000313" key="1">
    <source>
        <dbReference type="EMBL" id="EXC07075.1"/>
    </source>
</evidence>
<dbReference type="EMBL" id="JEXD01000017">
    <property type="protein sequence ID" value="EXC07075.1"/>
    <property type="molecule type" value="Genomic_DNA"/>
</dbReference>
<comment type="caution">
    <text evidence="1">The sequence shown here is derived from an EMBL/GenBank/DDBJ whole genome shotgun (WGS) entry which is preliminary data.</text>
</comment>
<protein>
    <submittedName>
        <fullName evidence="1">Uncharacterized protein</fullName>
    </submittedName>
</protein>
<reference evidence="1 2" key="1">
    <citation type="submission" date="2014-02" db="EMBL/GenBank/DDBJ databases">
        <title>Comparative genomics and transcriptomics to identify genetic mechanisms underlying the emergence of carbapenem resistant Acinetobacter baumannii (CRAb).</title>
        <authorList>
            <person name="Harris A.D."/>
            <person name="Johnson K.J."/>
            <person name="George J."/>
            <person name="Shefchek K."/>
            <person name="Daugherty S.C."/>
            <person name="Parankush S."/>
            <person name="Sadzewicz L."/>
            <person name="Tallon L."/>
            <person name="Sengamalay N."/>
            <person name="Hazen T.H."/>
            <person name="Rasko D.A."/>
        </authorList>
    </citation>
    <scope>NUCLEOTIDE SEQUENCE [LARGE SCALE GENOMIC DNA]</scope>
    <source>
        <strain evidence="1 2">625974</strain>
    </source>
</reference>
<organism evidence="1 2">
    <name type="scientific">Acinetobacter baumannii 625974</name>
    <dbReference type="NCBI Taxonomy" id="1310607"/>
    <lineage>
        <taxon>Bacteria</taxon>
        <taxon>Pseudomonadati</taxon>
        <taxon>Pseudomonadota</taxon>
        <taxon>Gammaproteobacteria</taxon>
        <taxon>Moraxellales</taxon>
        <taxon>Moraxellaceae</taxon>
        <taxon>Acinetobacter</taxon>
        <taxon>Acinetobacter calcoaceticus/baumannii complex</taxon>
    </lineage>
</organism>